<sequence>MRLTLFLSRIALICNVFFLLALGLRAGIPGGAQVVVSTIGVAGFVLAALFNPLVNAIYAILLMRRRLAATLPRWLVLANFICLLLQIQYILFLNGVFNS</sequence>
<dbReference type="EMBL" id="SJZI01000008">
    <property type="protein sequence ID" value="TCJ17453.1"/>
    <property type="molecule type" value="Genomic_DNA"/>
</dbReference>
<evidence type="ECO:0000313" key="3">
    <source>
        <dbReference type="Proteomes" id="UP000295334"/>
    </source>
</evidence>
<keyword evidence="1" id="KW-0472">Membrane</keyword>
<feature type="transmembrane region" description="Helical" evidence="1">
    <location>
        <begin position="74"/>
        <end position="97"/>
    </location>
</feature>
<dbReference type="RefSeq" id="WP_131447272.1">
    <property type="nucleotide sequence ID" value="NZ_SJZI01000008.1"/>
</dbReference>
<dbReference type="AlphaFoldDB" id="A0A4R1BJE6"/>
<name>A0A4R1BJE6_9BACT</name>
<keyword evidence="3" id="KW-1185">Reference proteome</keyword>
<dbReference type="OrthoDB" id="680057at2"/>
<dbReference type="Proteomes" id="UP000295334">
    <property type="component" value="Unassembled WGS sequence"/>
</dbReference>
<evidence type="ECO:0000313" key="2">
    <source>
        <dbReference type="EMBL" id="TCJ17453.1"/>
    </source>
</evidence>
<proteinExistence type="predicted"/>
<feature type="transmembrane region" description="Helical" evidence="1">
    <location>
        <begin position="35"/>
        <end position="62"/>
    </location>
</feature>
<protein>
    <submittedName>
        <fullName evidence="2">Uncharacterized protein</fullName>
    </submittedName>
</protein>
<evidence type="ECO:0000256" key="1">
    <source>
        <dbReference type="SAM" id="Phobius"/>
    </source>
</evidence>
<accession>A0A4R1BJE6</accession>
<keyword evidence="1" id="KW-0812">Transmembrane</keyword>
<keyword evidence="1" id="KW-1133">Transmembrane helix</keyword>
<organism evidence="2 3">
    <name type="scientific">Flaviaesturariibacter flavus</name>
    <dbReference type="NCBI Taxonomy" id="2502780"/>
    <lineage>
        <taxon>Bacteria</taxon>
        <taxon>Pseudomonadati</taxon>
        <taxon>Bacteroidota</taxon>
        <taxon>Chitinophagia</taxon>
        <taxon>Chitinophagales</taxon>
        <taxon>Chitinophagaceae</taxon>
        <taxon>Flaviaestuariibacter</taxon>
    </lineage>
</organism>
<comment type="caution">
    <text evidence="2">The sequence shown here is derived from an EMBL/GenBank/DDBJ whole genome shotgun (WGS) entry which is preliminary data.</text>
</comment>
<reference evidence="2 3" key="1">
    <citation type="submission" date="2019-03" db="EMBL/GenBank/DDBJ databases">
        <authorList>
            <person name="Kim M.K.M."/>
        </authorList>
    </citation>
    <scope>NUCLEOTIDE SEQUENCE [LARGE SCALE GENOMIC DNA]</scope>
    <source>
        <strain evidence="2 3">17J68-12</strain>
    </source>
</reference>
<gene>
    <name evidence="2" type="ORF">EPD60_04485</name>
</gene>